<dbReference type="EMBL" id="KQ241652">
    <property type="protein sequence ID" value="KNC86433.1"/>
    <property type="molecule type" value="Genomic_DNA"/>
</dbReference>
<keyword evidence="3" id="KW-1185">Reference proteome</keyword>
<evidence type="ECO:0000313" key="2">
    <source>
        <dbReference type="EMBL" id="KNC86433.1"/>
    </source>
</evidence>
<evidence type="ECO:0000313" key="3">
    <source>
        <dbReference type="Proteomes" id="UP000054560"/>
    </source>
</evidence>
<feature type="compositionally biased region" description="Polar residues" evidence="1">
    <location>
        <begin position="117"/>
        <end position="141"/>
    </location>
</feature>
<proteinExistence type="predicted"/>
<accession>A0A0L0GDU0</accession>
<dbReference type="Proteomes" id="UP000054560">
    <property type="component" value="Unassembled WGS sequence"/>
</dbReference>
<dbReference type="RefSeq" id="XP_014160335.1">
    <property type="nucleotide sequence ID" value="XM_014304860.1"/>
</dbReference>
<sequence length="317" mass="34271">MLLDSSLGFVPAPHIQHVAAAQCAKFFDNITDYTDDEVGLLLCAIQTNPMAMRENFYLGTRACRRRKPTDVRKTPLKTVFEVANNYNLVEFRAIVATIRTRMMVRGMRVLDAFRLSSGPTSEPKTSASPGMNSGANAQSKTPTKKAQAPMVPMKPTGQTRARSQGSGFNLNMNMTTTTPSLGAHPGSTASTTTPVMGMGLGGIGAKKPSSTGDAFAGLGSTSAGYGSVKAGQGTTSRPQGMGVPPPTNLTARQQQQQRMMQQQMQMQQQAMMSMQMQQQQQQQQQGGQRRPPSRPNNDPFSTFNPFGGDTKKQKKKD</sequence>
<gene>
    <name evidence="2" type="ORF">SARC_01439</name>
</gene>
<feature type="compositionally biased region" description="Polar residues" evidence="1">
    <location>
        <begin position="295"/>
        <end position="304"/>
    </location>
</feature>
<protein>
    <submittedName>
        <fullName evidence="2">Uncharacterized protein</fullName>
    </submittedName>
</protein>
<dbReference type="GeneID" id="25901943"/>
<feature type="region of interest" description="Disordered" evidence="1">
    <location>
        <begin position="116"/>
        <end position="163"/>
    </location>
</feature>
<dbReference type="AlphaFoldDB" id="A0A0L0GDU0"/>
<dbReference type="STRING" id="667725.A0A0L0GDU0"/>
<feature type="compositionally biased region" description="Low complexity" evidence="1">
    <location>
        <begin position="253"/>
        <end position="285"/>
    </location>
</feature>
<feature type="region of interest" description="Disordered" evidence="1">
    <location>
        <begin position="226"/>
        <end position="317"/>
    </location>
</feature>
<name>A0A0L0GDU0_9EUKA</name>
<evidence type="ECO:0000256" key="1">
    <source>
        <dbReference type="SAM" id="MobiDB-lite"/>
    </source>
</evidence>
<reference evidence="2 3" key="1">
    <citation type="submission" date="2011-02" db="EMBL/GenBank/DDBJ databases">
        <title>The Genome Sequence of Sphaeroforma arctica JP610.</title>
        <authorList>
            <consortium name="The Broad Institute Genome Sequencing Platform"/>
            <person name="Russ C."/>
            <person name="Cuomo C."/>
            <person name="Young S.K."/>
            <person name="Zeng Q."/>
            <person name="Gargeya S."/>
            <person name="Alvarado L."/>
            <person name="Berlin A."/>
            <person name="Chapman S.B."/>
            <person name="Chen Z."/>
            <person name="Freedman E."/>
            <person name="Gellesch M."/>
            <person name="Goldberg J."/>
            <person name="Griggs A."/>
            <person name="Gujja S."/>
            <person name="Heilman E."/>
            <person name="Heiman D."/>
            <person name="Howarth C."/>
            <person name="Mehta T."/>
            <person name="Neiman D."/>
            <person name="Pearson M."/>
            <person name="Roberts A."/>
            <person name="Saif S."/>
            <person name="Shea T."/>
            <person name="Shenoy N."/>
            <person name="Sisk P."/>
            <person name="Stolte C."/>
            <person name="Sykes S."/>
            <person name="White J."/>
            <person name="Yandava C."/>
            <person name="Burger G."/>
            <person name="Gray M.W."/>
            <person name="Holland P.W.H."/>
            <person name="King N."/>
            <person name="Lang F.B.F."/>
            <person name="Roger A.J."/>
            <person name="Ruiz-Trillo I."/>
            <person name="Haas B."/>
            <person name="Nusbaum C."/>
            <person name="Birren B."/>
        </authorList>
    </citation>
    <scope>NUCLEOTIDE SEQUENCE [LARGE SCALE GENOMIC DNA]</scope>
    <source>
        <strain evidence="2 3">JP610</strain>
    </source>
</reference>
<organism evidence="2 3">
    <name type="scientific">Sphaeroforma arctica JP610</name>
    <dbReference type="NCBI Taxonomy" id="667725"/>
    <lineage>
        <taxon>Eukaryota</taxon>
        <taxon>Ichthyosporea</taxon>
        <taxon>Ichthyophonida</taxon>
        <taxon>Sphaeroforma</taxon>
    </lineage>
</organism>